<dbReference type="Gene3D" id="1.20.5.110">
    <property type="match status" value="1"/>
</dbReference>
<evidence type="ECO:0000256" key="8">
    <source>
        <dbReference type="ARBA" id="ARBA00023136"/>
    </source>
</evidence>
<comment type="caution">
    <text evidence="11">The sequence shown here is derived from an EMBL/GenBank/DDBJ whole genome shotgun (WGS) entry which is preliminary data.</text>
</comment>
<dbReference type="GO" id="GO:0005783">
    <property type="term" value="C:endoplasmic reticulum"/>
    <property type="evidence" value="ECO:0007669"/>
    <property type="project" value="TreeGrafter"/>
</dbReference>
<sequence length="333" mass="38295">MTFDRTSFFKARAKLLTTKGAAAATDPDKPVNSGRHPVTSISYRRHSCDLQQLASDLYEFYDALRGKQIPYVLLNSPMYDMTDAERDKLDYDSDKEFNHLLHVYWILKERYQHMANVFMIMRKHRIRAMAERKQYESLHALTKYVMAQGVDVAGEWERSLGTGSTNKGFRSRQGSCDGDDWVNTERISTRVGVAPVLKVLDDAKHPVASDACPAEDHDEVTDDGFTDEEKAQLMAENEEMFAQFGQINSEIDQLETQIAEIQRLQDRFSDKLTEQEHDIETVHDTAVRTTENLKEANEWIRDSISDSAARRMIVLFCIVVITFSLLFIDWYNA</sequence>
<keyword evidence="7 9" id="KW-0175">Coiled coil</keyword>
<organism evidence="11 12">
    <name type="scientific">Mesorhabditis spiculigera</name>
    <dbReference type="NCBI Taxonomy" id="96644"/>
    <lineage>
        <taxon>Eukaryota</taxon>
        <taxon>Metazoa</taxon>
        <taxon>Ecdysozoa</taxon>
        <taxon>Nematoda</taxon>
        <taxon>Chromadorea</taxon>
        <taxon>Rhabditida</taxon>
        <taxon>Rhabditina</taxon>
        <taxon>Rhabditomorpha</taxon>
        <taxon>Rhabditoidea</taxon>
        <taxon>Rhabditidae</taxon>
        <taxon>Mesorhabditinae</taxon>
        <taxon>Mesorhabditis</taxon>
    </lineage>
</organism>
<keyword evidence="4 10" id="KW-0812">Transmembrane</keyword>
<dbReference type="PANTHER" id="PTHR15959">
    <property type="entry name" value="SYNTAXIN-18"/>
    <property type="match status" value="1"/>
</dbReference>
<dbReference type="EMBL" id="CATQJA010002664">
    <property type="protein sequence ID" value="CAJ0582854.1"/>
    <property type="molecule type" value="Genomic_DNA"/>
</dbReference>
<keyword evidence="8 10" id="KW-0472">Membrane</keyword>
<feature type="coiled-coil region" evidence="9">
    <location>
        <begin position="237"/>
        <end position="271"/>
    </location>
</feature>
<reference evidence="11" key="1">
    <citation type="submission" date="2023-06" db="EMBL/GenBank/DDBJ databases">
        <authorList>
            <person name="Delattre M."/>
        </authorList>
    </citation>
    <scope>NUCLEOTIDE SEQUENCE</scope>
    <source>
        <strain evidence="11">AF72</strain>
    </source>
</reference>
<dbReference type="Proteomes" id="UP001177023">
    <property type="component" value="Unassembled WGS sequence"/>
</dbReference>
<feature type="transmembrane region" description="Helical" evidence="10">
    <location>
        <begin position="313"/>
        <end position="331"/>
    </location>
</feature>
<comment type="similarity">
    <text evidence="2">Belongs to the syntaxin family.</text>
</comment>
<keyword evidence="5" id="KW-0653">Protein transport</keyword>
<keyword evidence="6 10" id="KW-1133">Transmembrane helix</keyword>
<feature type="non-terminal residue" evidence="11">
    <location>
        <position position="1"/>
    </location>
</feature>
<evidence type="ECO:0000256" key="6">
    <source>
        <dbReference type="ARBA" id="ARBA00022989"/>
    </source>
</evidence>
<protein>
    <recommendedName>
        <fullName evidence="13">Syntaxin-18</fullName>
    </recommendedName>
</protein>
<name>A0AA36D837_9BILA</name>
<keyword evidence="12" id="KW-1185">Reference proteome</keyword>
<evidence type="ECO:0000256" key="9">
    <source>
        <dbReference type="SAM" id="Coils"/>
    </source>
</evidence>
<dbReference type="GO" id="GO:0031201">
    <property type="term" value="C:SNARE complex"/>
    <property type="evidence" value="ECO:0007669"/>
    <property type="project" value="TreeGrafter"/>
</dbReference>
<evidence type="ECO:0000256" key="2">
    <source>
        <dbReference type="ARBA" id="ARBA00009063"/>
    </source>
</evidence>
<evidence type="ECO:0000256" key="10">
    <source>
        <dbReference type="SAM" id="Phobius"/>
    </source>
</evidence>
<comment type="subcellular location">
    <subcellularLocation>
        <location evidence="1">Membrane</location>
        <topology evidence="1">Single-pass type IV membrane protein</topology>
    </subcellularLocation>
</comment>
<evidence type="ECO:0000313" key="12">
    <source>
        <dbReference type="Proteomes" id="UP001177023"/>
    </source>
</evidence>
<evidence type="ECO:0000256" key="3">
    <source>
        <dbReference type="ARBA" id="ARBA00022448"/>
    </source>
</evidence>
<proteinExistence type="inferred from homology"/>
<accession>A0AA36D837</accession>
<keyword evidence="3" id="KW-0813">Transport</keyword>
<dbReference type="PANTHER" id="PTHR15959:SF0">
    <property type="entry name" value="SYNTAXIN-18"/>
    <property type="match status" value="1"/>
</dbReference>
<gene>
    <name evidence="11" type="ORF">MSPICULIGERA_LOCUS20984</name>
</gene>
<dbReference type="GO" id="GO:0015031">
    <property type="term" value="P:protein transport"/>
    <property type="evidence" value="ECO:0007669"/>
    <property type="project" value="UniProtKB-KW"/>
</dbReference>
<evidence type="ECO:0000313" key="11">
    <source>
        <dbReference type="EMBL" id="CAJ0582854.1"/>
    </source>
</evidence>
<dbReference type="AlphaFoldDB" id="A0AA36D837"/>
<evidence type="ECO:0000256" key="4">
    <source>
        <dbReference type="ARBA" id="ARBA00022692"/>
    </source>
</evidence>
<dbReference type="GO" id="GO:0006890">
    <property type="term" value="P:retrograde vesicle-mediated transport, Golgi to endoplasmic reticulum"/>
    <property type="evidence" value="ECO:0007669"/>
    <property type="project" value="TreeGrafter"/>
</dbReference>
<evidence type="ECO:0000256" key="1">
    <source>
        <dbReference type="ARBA" id="ARBA00004211"/>
    </source>
</evidence>
<evidence type="ECO:0000256" key="5">
    <source>
        <dbReference type="ARBA" id="ARBA00022927"/>
    </source>
</evidence>
<evidence type="ECO:0000256" key="7">
    <source>
        <dbReference type="ARBA" id="ARBA00023054"/>
    </source>
</evidence>
<evidence type="ECO:0008006" key="13">
    <source>
        <dbReference type="Google" id="ProtNLM"/>
    </source>
</evidence>